<organism evidence="1 2">
    <name type="scientific">Urochloa decumbens</name>
    <dbReference type="NCBI Taxonomy" id="240449"/>
    <lineage>
        <taxon>Eukaryota</taxon>
        <taxon>Viridiplantae</taxon>
        <taxon>Streptophyta</taxon>
        <taxon>Embryophyta</taxon>
        <taxon>Tracheophyta</taxon>
        <taxon>Spermatophyta</taxon>
        <taxon>Magnoliopsida</taxon>
        <taxon>Liliopsida</taxon>
        <taxon>Poales</taxon>
        <taxon>Poaceae</taxon>
        <taxon>PACMAD clade</taxon>
        <taxon>Panicoideae</taxon>
        <taxon>Panicodae</taxon>
        <taxon>Paniceae</taxon>
        <taxon>Melinidinae</taxon>
        <taxon>Urochloa</taxon>
    </lineage>
</organism>
<dbReference type="AlphaFoldDB" id="A0ABC9BSZ4"/>
<sequence length="269" mass="29138">MNTDHSQILLIPSFLFQENPSLMGKLFLMILNITRSGSGTMLVPMRDLGAMIGPATLTGQGTLRGEGTTCRTSRTEMCLQGRVSMPLHLDLARTKCHPVTALRTMLRATCLHLHLTLVVARQTTCKVVLLATRHKGDTPLVALHPTSKVVLLATRAGLLGIKAVTKVTKVTKAQLTKVGTLATKVVHQVTKVATPTLHPRTREATPTLHPRTKVVATLATVAAARATKAKEATRTTNEHDHERMQAPLFQSTLLESMVCSSINRTLVAV</sequence>
<name>A0ABC9BSZ4_9POAL</name>
<accession>A0ABC9BSZ4</accession>
<proteinExistence type="predicted"/>
<evidence type="ECO:0000313" key="2">
    <source>
        <dbReference type="Proteomes" id="UP001497457"/>
    </source>
</evidence>
<gene>
    <name evidence="1" type="ORF">URODEC1_LOCUS67213</name>
</gene>
<reference evidence="2" key="1">
    <citation type="submission" date="2024-06" db="EMBL/GenBank/DDBJ databases">
        <authorList>
            <person name="Ryan C."/>
        </authorList>
    </citation>
    <scope>NUCLEOTIDE SEQUENCE [LARGE SCALE GENOMIC DNA]</scope>
</reference>
<keyword evidence="2" id="KW-1185">Reference proteome</keyword>
<reference evidence="1 2" key="2">
    <citation type="submission" date="2024-10" db="EMBL/GenBank/DDBJ databases">
        <authorList>
            <person name="Ryan C."/>
        </authorList>
    </citation>
    <scope>NUCLEOTIDE SEQUENCE [LARGE SCALE GENOMIC DNA]</scope>
</reference>
<protein>
    <submittedName>
        <fullName evidence="1">Uncharacterized protein</fullName>
    </submittedName>
</protein>
<dbReference type="Proteomes" id="UP001497457">
    <property type="component" value="Chromosome 27b"/>
</dbReference>
<evidence type="ECO:0000313" key="1">
    <source>
        <dbReference type="EMBL" id="CAL5005034.1"/>
    </source>
</evidence>
<dbReference type="EMBL" id="OZ075137">
    <property type="protein sequence ID" value="CAL5005034.1"/>
    <property type="molecule type" value="Genomic_DNA"/>
</dbReference>